<gene>
    <name evidence="3" type="ORF">AAHA92_14156</name>
</gene>
<name>A0ABD1HAL6_SALDI</name>
<dbReference type="InterPro" id="IPR038821">
    <property type="entry name" value="CLE45-like"/>
</dbReference>
<accession>A0ABD1HAL6</accession>
<evidence type="ECO:0000313" key="3">
    <source>
        <dbReference type="EMBL" id="KAL1553486.1"/>
    </source>
</evidence>
<feature type="chain" id="PRO_5044808225" evidence="2">
    <location>
        <begin position="29"/>
        <end position="85"/>
    </location>
</feature>
<evidence type="ECO:0000256" key="2">
    <source>
        <dbReference type="SAM" id="SignalP"/>
    </source>
</evidence>
<feature type="signal peptide" evidence="2">
    <location>
        <begin position="1"/>
        <end position="28"/>
    </location>
</feature>
<evidence type="ECO:0000256" key="1">
    <source>
        <dbReference type="SAM" id="MobiDB-lite"/>
    </source>
</evidence>
<dbReference type="EMBL" id="JBEAFC010000006">
    <property type="protein sequence ID" value="KAL1553486.1"/>
    <property type="molecule type" value="Genomic_DNA"/>
</dbReference>
<reference evidence="3 4" key="1">
    <citation type="submission" date="2024-06" db="EMBL/GenBank/DDBJ databases">
        <title>A chromosome level genome sequence of Diviner's sage (Salvia divinorum).</title>
        <authorList>
            <person name="Ford S.A."/>
            <person name="Ro D.-K."/>
            <person name="Ness R.W."/>
            <person name="Phillips M.A."/>
        </authorList>
    </citation>
    <scope>NUCLEOTIDE SEQUENCE [LARGE SCALE GENOMIC DNA]</scope>
    <source>
        <strain evidence="3">SAF-2024a</strain>
        <tissue evidence="3">Leaf</tissue>
    </source>
</reference>
<dbReference type="PANTHER" id="PTHR36726">
    <property type="entry name" value="CLAVATA3/ESR (CLE)-RELATED PROTEIN 45"/>
    <property type="match status" value="1"/>
</dbReference>
<protein>
    <submittedName>
        <fullName evidence="3">Uncharacterized protein</fullName>
    </submittedName>
</protein>
<evidence type="ECO:0000313" key="4">
    <source>
        <dbReference type="Proteomes" id="UP001567538"/>
    </source>
</evidence>
<organism evidence="3 4">
    <name type="scientific">Salvia divinorum</name>
    <name type="common">Maria pastora</name>
    <name type="synonym">Diviner's sage</name>
    <dbReference type="NCBI Taxonomy" id="28513"/>
    <lineage>
        <taxon>Eukaryota</taxon>
        <taxon>Viridiplantae</taxon>
        <taxon>Streptophyta</taxon>
        <taxon>Embryophyta</taxon>
        <taxon>Tracheophyta</taxon>
        <taxon>Spermatophyta</taxon>
        <taxon>Magnoliopsida</taxon>
        <taxon>eudicotyledons</taxon>
        <taxon>Gunneridae</taxon>
        <taxon>Pentapetalae</taxon>
        <taxon>asterids</taxon>
        <taxon>lamiids</taxon>
        <taxon>Lamiales</taxon>
        <taxon>Lamiaceae</taxon>
        <taxon>Nepetoideae</taxon>
        <taxon>Mentheae</taxon>
        <taxon>Salviinae</taxon>
        <taxon>Salvia</taxon>
        <taxon>Salvia subgen. Calosphace</taxon>
    </lineage>
</organism>
<feature type="region of interest" description="Disordered" evidence="1">
    <location>
        <begin position="61"/>
        <end position="85"/>
    </location>
</feature>
<keyword evidence="2" id="KW-0732">Signal</keyword>
<keyword evidence="4" id="KW-1185">Reference proteome</keyword>
<proteinExistence type="predicted"/>
<dbReference type="Proteomes" id="UP001567538">
    <property type="component" value="Unassembled WGS sequence"/>
</dbReference>
<comment type="caution">
    <text evidence="3">The sequence shown here is derived from an EMBL/GenBank/DDBJ whole genome shotgun (WGS) entry which is preliminary data.</text>
</comment>
<sequence>MCCLIYRVAILVFFCVGLLSIQPETVSATRSIGLDLRGGGGRLLLALEEAEMPFNIAPSPAMAFDPNQSEKRTVRGGSDPIHNRS</sequence>
<dbReference type="PANTHER" id="PTHR36726:SF5">
    <property type="entry name" value="CLAVATA3_ESR (CLE) GENE FAMILY MEMBER MTCLE11"/>
    <property type="match status" value="1"/>
</dbReference>
<dbReference type="AlphaFoldDB" id="A0ABD1HAL6"/>